<sequence length="92" mass="10321">MKTYKIFGIATAVIGILTVFTLESCSTEQVTAYKNKSGAQLWGENCIRCHNTPSPAAYNDTDWTTISLHMRIRANLSKEQSEKIFDFIKSAN</sequence>
<evidence type="ECO:0008006" key="2">
    <source>
        <dbReference type="Google" id="ProtNLM"/>
    </source>
</evidence>
<dbReference type="EMBL" id="UOER01000318">
    <property type="protein sequence ID" value="VAW24985.1"/>
    <property type="molecule type" value="Genomic_DNA"/>
</dbReference>
<protein>
    <recommendedName>
        <fullName evidence="2">Cytochrome c</fullName>
    </recommendedName>
</protein>
<accession>A0A3B0U286</accession>
<gene>
    <name evidence="1" type="ORF">MNBD_BACTEROID04-806</name>
</gene>
<dbReference type="InterPro" id="IPR036909">
    <property type="entry name" value="Cyt_c-like_dom_sf"/>
</dbReference>
<dbReference type="AlphaFoldDB" id="A0A3B0U286"/>
<dbReference type="GO" id="GO:0009055">
    <property type="term" value="F:electron transfer activity"/>
    <property type="evidence" value="ECO:0007669"/>
    <property type="project" value="InterPro"/>
</dbReference>
<reference evidence="1" key="1">
    <citation type="submission" date="2018-06" db="EMBL/GenBank/DDBJ databases">
        <authorList>
            <person name="Zhirakovskaya E."/>
        </authorList>
    </citation>
    <scope>NUCLEOTIDE SEQUENCE</scope>
</reference>
<evidence type="ECO:0000313" key="1">
    <source>
        <dbReference type="EMBL" id="VAW24985.1"/>
    </source>
</evidence>
<proteinExistence type="predicted"/>
<dbReference type="SUPFAM" id="SSF46626">
    <property type="entry name" value="Cytochrome c"/>
    <property type="match status" value="1"/>
</dbReference>
<organism evidence="1">
    <name type="scientific">hydrothermal vent metagenome</name>
    <dbReference type="NCBI Taxonomy" id="652676"/>
    <lineage>
        <taxon>unclassified sequences</taxon>
        <taxon>metagenomes</taxon>
        <taxon>ecological metagenomes</taxon>
    </lineage>
</organism>
<dbReference type="GO" id="GO:0020037">
    <property type="term" value="F:heme binding"/>
    <property type="evidence" value="ECO:0007669"/>
    <property type="project" value="InterPro"/>
</dbReference>
<name>A0A3B0U286_9ZZZZ</name>